<dbReference type="InterPro" id="IPR006527">
    <property type="entry name" value="F-box-assoc_dom_typ1"/>
</dbReference>
<evidence type="ECO:0000313" key="3">
    <source>
        <dbReference type="Proteomes" id="UP000245207"/>
    </source>
</evidence>
<proteinExistence type="predicted"/>
<accession>A0A2U1KFI9</accession>
<organism evidence="2 3">
    <name type="scientific">Artemisia annua</name>
    <name type="common">Sweet wormwood</name>
    <dbReference type="NCBI Taxonomy" id="35608"/>
    <lineage>
        <taxon>Eukaryota</taxon>
        <taxon>Viridiplantae</taxon>
        <taxon>Streptophyta</taxon>
        <taxon>Embryophyta</taxon>
        <taxon>Tracheophyta</taxon>
        <taxon>Spermatophyta</taxon>
        <taxon>Magnoliopsida</taxon>
        <taxon>eudicotyledons</taxon>
        <taxon>Gunneridae</taxon>
        <taxon>Pentapetalae</taxon>
        <taxon>asterids</taxon>
        <taxon>campanulids</taxon>
        <taxon>Asterales</taxon>
        <taxon>Asteraceae</taxon>
        <taxon>Asteroideae</taxon>
        <taxon>Anthemideae</taxon>
        <taxon>Artemisiinae</taxon>
        <taxon>Artemisia</taxon>
    </lineage>
</organism>
<dbReference type="NCBIfam" id="TIGR01640">
    <property type="entry name" value="F_box_assoc_1"/>
    <property type="match status" value="1"/>
</dbReference>
<sequence length="252" mass="28369">MTLKIMSRHSFPADIIREILLNLPVESLLRCFRIVGSCNGLVCIFALDFNLFIYNPSTRTTHILPSSKQGAEAGCGFVFCGFGYDETSDDYKVVKIWRSDRNSSYLGAMIYSLKAGSWKEIAVYWLACDCWRSWHIVSLDLGKETYGEVLQPEYDEGSKRLTLGVYGVKDSWTKLACIPHPTYLMDAYLDILCILKDGKVLLQFGSRLLVYDSKDSSSPEILNFDKIDDACVVVEILVSPFPPLALADNNEN</sequence>
<dbReference type="Pfam" id="PF07734">
    <property type="entry name" value="FBA_1"/>
    <property type="match status" value="1"/>
</dbReference>
<evidence type="ECO:0000313" key="2">
    <source>
        <dbReference type="EMBL" id="PWA35471.1"/>
    </source>
</evidence>
<comment type="caution">
    <text evidence="2">The sequence shown here is derived from an EMBL/GenBank/DDBJ whole genome shotgun (WGS) entry which is preliminary data.</text>
</comment>
<name>A0A2U1KFI9_ARTAN</name>
<reference evidence="2 3" key="1">
    <citation type="journal article" date="2018" name="Mol. Plant">
        <title>The genome of Artemisia annua provides insight into the evolution of Asteraceae family and artemisinin biosynthesis.</title>
        <authorList>
            <person name="Shen Q."/>
            <person name="Zhang L."/>
            <person name="Liao Z."/>
            <person name="Wang S."/>
            <person name="Yan T."/>
            <person name="Shi P."/>
            <person name="Liu M."/>
            <person name="Fu X."/>
            <person name="Pan Q."/>
            <person name="Wang Y."/>
            <person name="Lv Z."/>
            <person name="Lu X."/>
            <person name="Zhang F."/>
            <person name="Jiang W."/>
            <person name="Ma Y."/>
            <person name="Chen M."/>
            <person name="Hao X."/>
            <person name="Li L."/>
            <person name="Tang Y."/>
            <person name="Lv G."/>
            <person name="Zhou Y."/>
            <person name="Sun X."/>
            <person name="Brodelius P.E."/>
            <person name="Rose J.K.C."/>
            <person name="Tang K."/>
        </authorList>
    </citation>
    <scope>NUCLEOTIDE SEQUENCE [LARGE SCALE GENOMIC DNA]</scope>
    <source>
        <strain evidence="3">cv. Huhao1</strain>
        <tissue evidence="2">Leaf</tissue>
    </source>
</reference>
<gene>
    <name evidence="2" type="ORF">CTI12_AA602510</name>
</gene>
<dbReference type="InterPro" id="IPR017451">
    <property type="entry name" value="F-box-assoc_interact_dom"/>
</dbReference>
<dbReference type="OrthoDB" id="591557at2759"/>
<dbReference type="AlphaFoldDB" id="A0A2U1KFI9"/>
<dbReference type="PANTHER" id="PTHR31672:SF13">
    <property type="entry name" value="F-BOX PROTEIN CPR30-LIKE"/>
    <property type="match status" value="1"/>
</dbReference>
<protein>
    <submittedName>
        <fullName evidence="2">F-box associated interaction domain-containing protein</fullName>
    </submittedName>
</protein>
<dbReference type="InterPro" id="IPR050796">
    <property type="entry name" value="SCF_F-box_component"/>
</dbReference>
<evidence type="ECO:0000259" key="1">
    <source>
        <dbReference type="Pfam" id="PF07734"/>
    </source>
</evidence>
<dbReference type="PANTHER" id="PTHR31672">
    <property type="entry name" value="BNACNNG10540D PROTEIN"/>
    <property type="match status" value="1"/>
</dbReference>
<keyword evidence="3" id="KW-1185">Reference proteome</keyword>
<dbReference type="EMBL" id="PKPP01019961">
    <property type="protein sequence ID" value="PWA35471.1"/>
    <property type="molecule type" value="Genomic_DNA"/>
</dbReference>
<dbReference type="Proteomes" id="UP000245207">
    <property type="component" value="Unassembled WGS sequence"/>
</dbReference>
<dbReference type="STRING" id="35608.A0A2U1KFI9"/>
<feature type="domain" description="F-box associated beta-propeller type 1" evidence="1">
    <location>
        <begin position="34"/>
        <end position="138"/>
    </location>
</feature>